<comment type="caution">
    <text evidence="1">The sequence shown here is derived from an EMBL/GenBank/DDBJ whole genome shotgun (WGS) entry which is preliminary data.</text>
</comment>
<proteinExistence type="predicted"/>
<evidence type="ECO:0000313" key="2">
    <source>
        <dbReference type="Proteomes" id="UP000240400"/>
    </source>
</evidence>
<dbReference type="AlphaFoldDB" id="A0A2T4S5A1"/>
<organism evidence="1 2">
    <name type="scientific">Staphylococcus nepalensis</name>
    <dbReference type="NCBI Taxonomy" id="214473"/>
    <lineage>
        <taxon>Bacteria</taxon>
        <taxon>Bacillati</taxon>
        <taxon>Bacillota</taxon>
        <taxon>Bacilli</taxon>
        <taxon>Bacillales</taxon>
        <taxon>Staphylococcaceae</taxon>
        <taxon>Staphylococcus</taxon>
    </lineage>
</organism>
<sequence>LFGTPTHLEFKHAAMLYDFNYALMDSVEDFKFTPLSQLESYIYEIRTDREDNRQQHQILYQKLSDIANVEL</sequence>
<gene>
    <name evidence="1" type="ORF">BUZ61_17410</name>
</gene>
<feature type="non-terminal residue" evidence="1">
    <location>
        <position position="1"/>
    </location>
</feature>
<evidence type="ECO:0000313" key="1">
    <source>
        <dbReference type="EMBL" id="PTK42443.1"/>
    </source>
</evidence>
<reference evidence="1 2" key="1">
    <citation type="journal article" date="2016" name="Front. Microbiol.">
        <title>Comprehensive Phylogenetic Analysis of Bovine Non-aureus Staphylococci Species Based on Whole-Genome Sequencing.</title>
        <authorList>
            <person name="Naushad S."/>
            <person name="Barkema H.W."/>
            <person name="Luby C."/>
            <person name="Condas L.A."/>
            <person name="Nobrega D.B."/>
            <person name="Carson D.A."/>
            <person name="De Buck J."/>
        </authorList>
    </citation>
    <scope>NUCLEOTIDE SEQUENCE [LARGE SCALE GENOMIC DNA]</scope>
    <source>
        <strain evidence="1 2">SNUC 4337</strain>
    </source>
</reference>
<dbReference type="Proteomes" id="UP000240400">
    <property type="component" value="Unassembled WGS sequence"/>
</dbReference>
<accession>A0A2T4S5A1</accession>
<dbReference type="EMBL" id="PZHR01000815">
    <property type="protein sequence ID" value="PTK42443.1"/>
    <property type="molecule type" value="Genomic_DNA"/>
</dbReference>
<dbReference type="Gene3D" id="3.40.50.970">
    <property type="match status" value="1"/>
</dbReference>
<protein>
    <submittedName>
        <fullName evidence="1">2-succinyl-5-enolpyruvyl-6-hydroxy-3-cyclohexene-1-carboxylate synthase</fullName>
    </submittedName>
</protein>
<name>A0A2T4S5A1_9STAP</name>